<evidence type="ECO:0000313" key="4">
    <source>
        <dbReference type="Proteomes" id="UP000185544"/>
    </source>
</evidence>
<dbReference type="AlphaFoldDB" id="A0A1L6MYS1"/>
<feature type="domain" description="Aminotransferase class I/classII large" evidence="2">
    <location>
        <begin position="4"/>
        <end position="54"/>
    </location>
</feature>
<organism evidence="3 4">
    <name type="scientific">Pajaroellobacter abortibovis</name>
    <dbReference type="NCBI Taxonomy" id="1882918"/>
    <lineage>
        <taxon>Bacteria</taxon>
        <taxon>Pseudomonadati</taxon>
        <taxon>Myxococcota</taxon>
        <taxon>Polyangia</taxon>
        <taxon>Polyangiales</taxon>
        <taxon>Polyangiaceae</taxon>
    </lineage>
</organism>
<protein>
    <recommendedName>
        <fullName evidence="2">Aminotransferase class I/classII large domain-containing protein</fullName>
    </recommendedName>
</protein>
<dbReference type="InterPro" id="IPR015421">
    <property type="entry name" value="PyrdxlP-dep_Trfase_major"/>
</dbReference>
<keyword evidence="4" id="KW-1185">Reference proteome</keyword>
<reference evidence="3 4" key="1">
    <citation type="submission" date="2016-08" db="EMBL/GenBank/DDBJ databases">
        <title>Identification and validation of antigenic proteins from Pajaroellobacter abortibovis using de-novo genome sequence assembly and reverse vaccinology.</title>
        <authorList>
            <person name="Welly B.T."/>
            <person name="Miller M.R."/>
            <person name="Stott J.L."/>
            <person name="Blanchard M.T."/>
            <person name="Islas-Trejo A.D."/>
            <person name="O'Rourke S.M."/>
            <person name="Young A.E."/>
            <person name="Medrano J.F."/>
            <person name="Van Eenennaam A.L."/>
        </authorList>
    </citation>
    <scope>NUCLEOTIDE SEQUENCE [LARGE SCALE GENOMIC DNA]</scope>
    <source>
        <strain evidence="3 4">BTF92-0548A/99-0131</strain>
    </source>
</reference>
<evidence type="ECO:0000256" key="1">
    <source>
        <dbReference type="SAM" id="MobiDB-lite"/>
    </source>
</evidence>
<dbReference type="InterPro" id="IPR015424">
    <property type="entry name" value="PyrdxlP-dep_Trfase"/>
</dbReference>
<proteinExistence type="predicted"/>
<sequence>MGHLKTYPNLVVMHPFSKAYALVGARLGILAAAPLRKILPPYPLAIPSVYAALRALFSFVLILDEGANPRGEGRAGEVGSSAECLA</sequence>
<evidence type="ECO:0000259" key="2">
    <source>
        <dbReference type="Pfam" id="PF00155"/>
    </source>
</evidence>
<dbReference type="KEGG" id="pabo:BCY86_08610"/>
<dbReference type="SUPFAM" id="SSF53383">
    <property type="entry name" value="PLP-dependent transferases"/>
    <property type="match status" value="1"/>
</dbReference>
<dbReference type="RefSeq" id="WP_083604304.1">
    <property type="nucleotide sequence ID" value="NZ_CP016908.1"/>
</dbReference>
<evidence type="ECO:0000313" key="3">
    <source>
        <dbReference type="EMBL" id="APS00731.1"/>
    </source>
</evidence>
<dbReference type="EMBL" id="CP016908">
    <property type="protein sequence ID" value="APS00731.1"/>
    <property type="molecule type" value="Genomic_DNA"/>
</dbReference>
<dbReference type="InterPro" id="IPR004839">
    <property type="entry name" value="Aminotransferase_I/II_large"/>
</dbReference>
<gene>
    <name evidence="3" type="ORF">BCY86_08610</name>
</gene>
<dbReference type="Proteomes" id="UP000185544">
    <property type="component" value="Chromosome"/>
</dbReference>
<dbReference type="GO" id="GO:0030170">
    <property type="term" value="F:pyridoxal phosphate binding"/>
    <property type="evidence" value="ECO:0007669"/>
    <property type="project" value="InterPro"/>
</dbReference>
<dbReference type="Pfam" id="PF00155">
    <property type="entry name" value="Aminotran_1_2"/>
    <property type="match status" value="1"/>
</dbReference>
<name>A0A1L6MYS1_9BACT</name>
<dbReference type="STRING" id="1882918.BCY86_08610"/>
<accession>A0A1L6MYS1</accession>
<dbReference type="Gene3D" id="3.40.640.10">
    <property type="entry name" value="Type I PLP-dependent aspartate aminotransferase-like (Major domain)"/>
    <property type="match status" value="1"/>
</dbReference>
<feature type="region of interest" description="Disordered" evidence="1">
    <location>
        <begin position="67"/>
        <end position="86"/>
    </location>
</feature>